<name>A0A8D8JH86_CULPI</name>
<evidence type="ECO:0000313" key="1">
    <source>
        <dbReference type="EMBL" id="CAG6570422.1"/>
    </source>
</evidence>
<proteinExistence type="predicted"/>
<reference evidence="1" key="1">
    <citation type="submission" date="2021-05" db="EMBL/GenBank/DDBJ databases">
        <authorList>
            <person name="Alioto T."/>
            <person name="Alioto T."/>
            <person name="Gomez Garrido J."/>
        </authorList>
    </citation>
    <scope>NUCLEOTIDE SEQUENCE</scope>
</reference>
<dbReference type="AlphaFoldDB" id="A0A8D8JH86"/>
<organism evidence="1">
    <name type="scientific">Culex pipiens</name>
    <name type="common">House mosquito</name>
    <dbReference type="NCBI Taxonomy" id="7175"/>
    <lineage>
        <taxon>Eukaryota</taxon>
        <taxon>Metazoa</taxon>
        <taxon>Ecdysozoa</taxon>
        <taxon>Arthropoda</taxon>
        <taxon>Hexapoda</taxon>
        <taxon>Insecta</taxon>
        <taxon>Pterygota</taxon>
        <taxon>Neoptera</taxon>
        <taxon>Endopterygota</taxon>
        <taxon>Diptera</taxon>
        <taxon>Nematocera</taxon>
        <taxon>Culicoidea</taxon>
        <taxon>Culicidae</taxon>
        <taxon>Culicinae</taxon>
        <taxon>Culicini</taxon>
        <taxon>Culex</taxon>
        <taxon>Culex</taxon>
    </lineage>
</organism>
<sequence length="165" mass="19043">MYRDRSSRDVRFRCPEPRQQRCGDRPSDVARIRGNVVWAAHLHFLRCALNGQLHGYGYLLSDDYHVWNNVALGRNAPLPAVHRLLLPVHCAIDIYAQCAGQRLEHNGLPSIHGLRHDHHLDHQPAAALLSRVKDEEITPENRANWFSLRLIRIALFLECTYREST</sequence>
<accession>A0A8D8JH86</accession>
<dbReference type="EMBL" id="HBUE01098960">
    <property type="protein sequence ID" value="CAG6484290.1"/>
    <property type="molecule type" value="Transcribed_RNA"/>
</dbReference>
<protein>
    <submittedName>
        <fullName evidence="1">(northern house mosquito) hypothetical protein</fullName>
    </submittedName>
</protein>
<dbReference type="EMBL" id="HBUE01098958">
    <property type="protein sequence ID" value="CAG6484286.1"/>
    <property type="molecule type" value="Transcribed_RNA"/>
</dbReference>
<dbReference type="EMBL" id="HBUE01178268">
    <property type="protein sequence ID" value="CAG6518874.1"/>
    <property type="molecule type" value="Transcribed_RNA"/>
</dbReference>
<dbReference type="EMBL" id="HBUE01098954">
    <property type="protein sequence ID" value="CAG6484280.1"/>
    <property type="molecule type" value="Transcribed_RNA"/>
</dbReference>
<dbReference type="EMBL" id="HBUE01283838">
    <property type="protein sequence ID" value="CAG6570422.1"/>
    <property type="molecule type" value="Transcribed_RNA"/>
</dbReference>